<dbReference type="GO" id="GO:0006508">
    <property type="term" value="P:proteolysis"/>
    <property type="evidence" value="ECO:0007669"/>
    <property type="project" value="UniProtKB-KW"/>
</dbReference>
<evidence type="ECO:0000256" key="2">
    <source>
        <dbReference type="ARBA" id="ARBA00022670"/>
    </source>
</evidence>
<dbReference type="Gene3D" id="1.10.1370.10">
    <property type="entry name" value="Neurolysin, domain 3"/>
    <property type="match status" value="1"/>
</dbReference>
<dbReference type="GO" id="GO:0046872">
    <property type="term" value="F:metal ion binding"/>
    <property type="evidence" value="ECO:0007669"/>
    <property type="project" value="UniProtKB-UniRule"/>
</dbReference>
<dbReference type="PANTHER" id="PTHR11804:SF83">
    <property type="entry name" value="LD37516P"/>
    <property type="match status" value="1"/>
</dbReference>
<evidence type="ECO:0000256" key="5">
    <source>
        <dbReference type="ARBA" id="ARBA00022833"/>
    </source>
</evidence>
<dbReference type="FunCoup" id="A0A067RND6">
    <property type="interactions" value="449"/>
</dbReference>
<evidence type="ECO:0000259" key="8">
    <source>
        <dbReference type="Pfam" id="PF01432"/>
    </source>
</evidence>
<dbReference type="EMBL" id="KK852567">
    <property type="protein sequence ID" value="KDR21224.1"/>
    <property type="molecule type" value="Genomic_DNA"/>
</dbReference>
<reference evidence="9 10" key="1">
    <citation type="journal article" date="2014" name="Nat. Commun.">
        <title>Molecular traces of alternative social organization in a termite genome.</title>
        <authorList>
            <person name="Terrapon N."/>
            <person name="Li C."/>
            <person name="Robertson H.M."/>
            <person name="Ji L."/>
            <person name="Meng X."/>
            <person name="Booth W."/>
            <person name="Chen Z."/>
            <person name="Childers C.P."/>
            <person name="Glastad K.M."/>
            <person name="Gokhale K."/>
            <person name="Gowin J."/>
            <person name="Gronenberg W."/>
            <person name="Hermansen R.A."/>
            <person name="Hu H."/>
            <person name="Hunt B.G."/>
            <person name="Huylmans A.K."/>
            <person name="Khalil S.M."/>
            <person name="Mitchell R.D."/>
            <person name="Munoz-Torres M.C."/>
            <person name="Mustard J.A."/>
            <person name="Pan H."/>
            <person name="Reese J.T."/>
            <person name="Scharf M.E."/>
            <person name="Sun F."/>
            <person name="Vogel H."/>
            <person name="Xiao J."/>
            <person name="Yang W."/>
            <person name="Yang Z."/>
            <person name="Yang Z."/>
            <person name="Zhou J."/>
            <person name="Zhu J."/>
            <person name="Brent C.S."/>
            <person name="Elsik C.G."/>
            <person name="Goodisman M.A."/>
            <person name="Liberles D.A."/>
            <person name="Roe R.M."/>
            <person name="Vargo E.L."/>
            <person name="Vilcinskas A."/>
            <person name="Wang J."/>
            <person name="Bornberg-Bauer E."/>
            <person name="Korb J."/>
            <person name="Zhang G."/>
            <person name="Liebig J."/>
        </authorList>
    </citation>
    <scope>NUCLEOTIDE SEQUENCE [LARGE SCALE GENOMIC DNA]</scope>
    <source>
        <tissue evidence="9">Whole organism</tissue>
    </source>
</reference>
<keyword evidence="10" id="KW-1185">Reference proteome</keyword>
<dbReference type="InterPro" id="IPR024077">
    <property type="entry name" value="Neurolysin/TOP_dom2"/>
</dbReference>
<evidence type="ECO:0000256" key="7">
    <source>
        <dbReference type="RuleBase" id="RU003435"/>
    </source>
</evidence>
<proteinExistence type="inferred from homology"/>
<organism evidence="9 10">
    <name type="scientific">Zootermopsis nevadensis</name>
    <name type="common">Dampwood termite</name>
    <dbReference type="NCBI Taxonomy" id="136037"/>
    <lineage>
        <taxon>Eukaryota</taxon>
        <taxon>Metazoa</taxon>
        <taxon>Ecdysozoa</taxon>
        <taxon>Arthropoda</taxon>
        <taxon>Hexapoda</taxon>
        <taxon>Insecta</taxon>
        <taxon>Pterygota</taxon>
        <taxon>Neoptera</taxon>
        <taxon>Polyneoptera</taxon>
        <taxon>Dictyoptera</taxon>
        <taxon>Blattodea</taxon>
        <taxon>Blattoidea</taxon>
        <taxon>Termitoidae</taxon>
        <taxon>Termopsidae</taxon>
        <taxon>Zootermopsis</taxon>
    </lineage>
</organism>
<dbReference type="GO" id="GO:0004222">
    <property type="term" value="F:metalloendopeptidase activity"/>
    <property type="evidence" value="ECO:0007669"/>
    <property type="project" value="UniProtKB-EC"/>
</dbReference>
<dbReference type="OrthoDB" id="534666at2759"/>
<dbReference type="Proteomes" id="UP000027135">
    <property type="component" value="Unassembled WGS sequence"/>
</dbReference>
<dbReference type="InterPro" id="IPR045090">
    <property type="entry name" value="Pept_M3A_M3B"/>
</dbReference>
<name>A0A067RND6_ZOONE</name>
<keyword evidence="4 7" id="KW-0378">Hydrolase</keyword>
<comment type="similarity">
    <text evidence="1 7">Belongs to the peptidase M3 family.</text>
</comment>
<evidence type="ECO:0000256" key="6">
    <source>
        <dbReference type="ARBA" id="ARBA00023049"/>
    </source>
</evidence>
<keyword evidence="5 7" id="KW-0862">Zinc</keyword>
<evidence type="ECO:0000313" key="10">
    <source>
        <dbReference type="Proteomes" id="UP000027135"/>
    </source>
</evidence>
<feature type="domain" description="Peptidase M3A/M3B catalytic" evidence="8">
    <location>
        <begin position="260"/>
        <end position="714"/>
    </location>
</feature>
<evidence type="ECO:0000313" key="9">
    <source>
        <dbReference type="EMBL" id="KDR21224.1"/>
    </source>
</evidence>
<sequence length="728" mass="83535">MAVSFTGRRIICIKNNFLLTPCRSGYIILLPEVPTDVPDDPLLKTQGIPEISSLSTEKCSNAVKKYALNFESAIWKIEDQLKGNPAQNLFAEVLDPLEKHGAPLDTTWGLVKTLFFTNKNLMPGRTYVNIHDKARRFRAIKFNSKPVYTACKEASLNNDFTEEQKRVVGKYILEGRLNGLDLDHVQYINLQQTIKQITNQRTKFKYNIDMATKKFQHTIFDHSVVREFPESVLKMLALDSSQPNLGPWKVTLIPHVYSKFLEYCPDRDLRWNMWQAYTRRASKFSDSTLQNSTHLEELRYHRRYQASLLGFDSFAAMSMETKMAGSVENVKTMITSLLARARPSQDREILELQEFAISRGFDGAMQLWDVPYWKRKQYTSLFGYSEKQLREYFPLPKVLAGLFTLCEQLFGVHIQERKGVSTWHPDVQYFDILEPDSTEPVAGFYFDPYARNDKLWTYQDAGWVIALRGRSSAVNTTPLASLIFNLPQPQEGQPALLSISDLHLLFKKFGHALQHLLTRTSYLEVSGLSNVEWDAIEVCSNFMVHWLYNQNTIDLISGHVETGDPLPSSMMQQLCLGQKHMAGYELCRELYLASLDLELHTSKDFWWDLVKKLWPQYLAFPLDSKDSHPCSFAAIFCEEWGAAYYCHLWGRVIAADVFSTFLEAELHSTEDRSAVGRRFRSTFLALGGSCHPGEVFRRFRGRDPSPRALLSSLGLKQYGVSDTPNTKK</sequence>
<dbReference type="PANTHER" id="PTHR11804">
    <property type="entry name" value="PROTEASE M3 THIMET OLIGOPEPTIDASE-RELATED"/>
    <property type="match status" value="1"/>
</dbReference>
<keyword evidence="3 7" id="KW-0479">Metal-binding</keyword>
<protein>
    <submittedName>
        <fullName evidence="9">Oligopeptidase A</fullName>
    </submittedName>
</protein>
<keyword evidence="6 7" id="KW-0482">Metalloprotease</keyword>
<dbReference type="AlphaFoldDB" id="A0A067RND6"/>
<dbReference type="CDD" id="cd06456">
    <property type="entry name" value="M3A_DCP"/>
    <property type="match status" value="1"/>
</dbReference>
<dbReference type="OMA" id="QPLEGPW"/>
<dbReference type="InterPro" id="IPR024079">
    <property type="entry name" value="MetalloPept_cat_dom_sf"/>
</dbReference>
<dbReference type="Pfam" id="PF01432">
    <property type="entry name" value="Peptidase_M3"/>
    <property type="match status" value="1"/>
</dbReference>
<evidence type="ECO:0000256" key="3">
    <source>
        <dbReference type="ARBA" id="ARBA00022723"/>
    </source>
</evidence>
<keyword evidence="2 7" id="KW-0645">Protease</keyword>
<dbReference type="InterPro" id="IPR034005">
    <property type="entry name" value="M3A_DCP"/>
</dbReference>
<dbReference type="eggNOG" id="KOG2089">
    <property type="taxonomic scope" value="Eukaryota"/>
</dbReference>
<dbReference type="STRING" id="136037.A0A067RND6"/>
<dbReference type="InterPro" id="IPR001567">
    <property type="entry name" value="Pept_M3A_M3B_dom"/>
</dbReference>
<dbReference type="InParanoid" id="A0A067RND6"/>
<evidence type="ECO:0000256" key="1">
    <source>
        <dbReference type="ARBA" id="ARBA00006040"/>
    </source>
</evidence>
<dbReference type="SUPFAM" id="SSF55486">
    <property type="entry name" value="Metalloproteases ('zincins'), catalytic domain"/>
    <property type="match status" value="1"/>
</dbReference>
<comment type="cofactor">
    <cofactor evidence="7">
        <name>Zn(2+)</name>
        <dbReference type="ChEBI" id="CHEBI:29105"/>
    </cofactor>
    <text evidence="7">Binds 1 zinc ion.</text>
</comment>
<accession>A0A067RND6</accession>
<gene>
    <name evidence="9" type="ORF">L798_03631</name>
</gene>
<evidence type="ECO:0000256" key="4">
    <source>
        <dbReference type="ARBA" id="ARBA00022801"/>
    </source>
</evidence>
<dbReference type="FunFam" id="3.40.390.10:FF:000059">
    <property type="entry name" value="Oligopeptidase, putative"/>
    <property type="match status" value="1"/>
</dbReference>
<dbReference type="Gene3D" id="3.40.390.10">
    <property type="entry name" value="Collagenase (Catalytic Domain)"/>
    <property type="match status" value="1"/>
</dbReference>